<gene>
    <name evidence="1" type="ORF">KPL71_015579</name>
</gene>
<proteinExistence type="predicted"/>
<comment type="caution">
    <text evidence="1">The sequence shown here is derived from an EMBL/GenBank/DDBJ whole genome shotgun (WGS) entry which is preliminary data.</text>
</comment>
<sequence length="1561" mass="177617">MTSTNTSSQSAMDEIYASLSIEEEDEGGLIIEGDDVEDGKDGKIDFRFCLVGRFLTDKVINFPAMKNTMAALWRPGKGICIKDLTPTLFLFQFFHEIDIQRVLDSGPWTFDQHILIVKRLGESEQPQMVPLYHTSFWIQVYNLPIGFLSEKVLQNIGNYIGEFQASDENNLMGVWRNYMRIRVSLDVRKPLKRRMKLKKTGSEWIWIDFKYERLHVFCFICGLLGHTEKQCPSLYDCHASTITKPYGQWMKAPTRRNNMNSGEKWLRSVPPEMGEGKYGNCMESADDMSIDSVHPIKSGIANLRSTEGVRRIGYYGYPESARRRESWDLLRYLATISSLPWICLGDFNDLLFNYEKRGRRAQPNWKLRGFREAVADAGLVDLGMAGYPFTWERSRGAEEWVEERLDRALANTAWCNLFPQAKVWSLEATCSDHLPIFVDQNPSGFIHRHTRFRFENVWLRESDCEDVVQRSWSSSAGFPIQHKLAVCGGDLWIWGGKLFRDFRKRIVDCKQQMTILRGRRDQEGLEAFTEVRKQYNELLHSHEVYWKQRAKSFWLKEGDMNSRFFHTTASKKKKKNMIDKLRNQQGMWCSHPSEIDALIVEYFQTLFSSESCICEPVLACVEASITALHNQLLLEPFTTLDVKEALFSMHPDKSPGPDGMNPAFYQKFWHVVGKDVTEACLSYITNRAFPEKFNDTLIVLIPKHTQPEQLTDMRPIALCNVLYKIVAKMLANRMKLVLGEVISDSQSAFVPGRAITDNILISTEIIHYLKRKKQGKAGTAALKIDMSKAYDRVEWNFLKLMLLRMGFDEGWVELVMMCVSTVRYKVLRNRVEVGPIVPSRGLRQGDPLSPYLFIICAEGLSSLIRNRERAGLIHGVKVARRAPAVSHLFFADDCFIFFKAQHNEARIMKSILAVYGAASGQKVNLNKSSISFSANMGEESIRQVCGILEVPATDNHGTYLGLPSQIGRKKSVVFNFIKEKVWQRLQGWSQKFLSRAGKEIMLKTVAQAVPNYAMNIYLLPLDLCNDLEIMMNSYWWGSTRTGGKGIHWLRWDKMCKPKSVGGIGFKRIHDFNIAMLGKQCWRLMTNPLSLVARILKARYYPKVSFVDASVGFNPSYTWRSIMAAKDVVVNGSRIRIGNGQQVQLSKDPWLPDANNGFITSELDESLATATVDSLMVPGQRRWDYDLIADVFNSRDAALILQVPLSVRQDEDCWYWLADPKGQFTVRSCYNLLNSAANVTSSRVWKRLWGLEVPGKVKHFFWRALMNVLPTVDNLRPRKVEVSPICPICNAENESVLHCLVECLFAQSCWLLSSIGTFGSCSSLFDWFEQVFTRCCKDDCNLAVMLCWRLWFNRNDKVWNNHGSRAQSLVNAAGHCLFQWQEAKRRTFTIAEDIPLGHGSVCWGKPPVGWLKCNVDAGVSRSQGRVSFGGVIRDSGGDFIAAKCQSFPGSFHPREAEALAVREALSWIKHMQLSKIIIETDCLNVYSALLSPSASSNGFGLLIADCRAIAQVIGEVRFSFVRRSANAAAHSVARVGGSMSGPREWRVVPPLWLCPLLTDSLV</sequence>
<accession>A0ACB8KK83</accession>
<organism evidence="1 2">
    <name type="scientific">Citrus sinensis</name>
    <name type="common">Sweet orange</name>
    <name type="synonym">Citrus aurantium var. sinensis</name>
    <dbReference type="NCBI Taxonomy" id="2711"/>
    <lineage>
        <taxon>Eukaryota</taxon>
        <taxon>Viridiplantae</taxon>
        <taxon>Streptophyta</taxon>
        <taxon>Embryophyta</taxon>
        <taxon>Tracheophyta</taxon>
        <taxon>Spermatophyta</taxon>
        <taxon>Magnoliopsida</taxon>
        <taxon>eudicotyledons</taxon>
        <taxon>Gunneridae</taxon>
        <taxon>Pentapetalae</taxon>
        <taxon>rosids</taxon>
        <taxon>malvids</taxon>
        <taxon>Sapindales</taxon>
        <taxon>Rutaceae</taxon>
        <taxon>Aurantioideae</taxon>
        <taxon>Citrus</taxon>
    </lineage>
</organism>
<keyword evidence="1" id="KW-0808">Transferase</keyword>
<evidence type="ECO:0000313" key="1">
    <source>
        <dbReference type="EMBL" id="KAH9754874.1"/>
    </source>
</evidence>
<keyword evidence="2" id="KW-1185">Reference proteome</keyword>
<dbReference type="Proteomes" id="UP000829398">
    <property type="component" value="Chromosome 5"/>
</dbReference>
<reference evidence="2" key="1">
    <citation type="journal article" date="2023" name="Hortic. Res.">
        <title>A chromosome-level phased genome enabling allele-level studies in sweet orange: a case study on citrus Huanglongbing tolerance.</title>
        <authorList>
            <person name="Wu B."/>
            <person name="Yu Q."/>
            <person name="Deng Z."/>
            <person name="Duan Y."/>
            <person name="Luo F."/>
            <person name="Gmitter F. Jr."/>
        </authorList>
    </citation>
    <scope>NUCLEOTIDE SEQUENCE [LARGE SCALE GENOMIC DNA]</scope>
    <source>
        <strain evidence="2">cv. Valencia</strain>
    </source>
</reference>
<evidence type="ECO:0000313" key="2">
    <source>
        <dbReference type="Proteomes" id="UP000829398"/>
    </source>
</evidence>
<keyword evidence="1" id="KW-0548">Nucleotidyltransferase</keyword>
<dbReference type="EMBL" id="CM039174">
    <property type="protein sequence ID" value="KAH9754874.1"/>
    <property type="molecule type" value="Genomic_DNA"/>
</dbReference>
<keyword evidence="1" id="KW-0695">RNA-directed DNA polymerase</keyword>
<name>A0ACB8KK83_CITSI</name>
<protein>
    <submittedName>
        <fullName evidence="1">Reverse transcriptase domain-containing protein</fullName>
    </submittedName>
</protein>